<proteinExistence type="predicted"/>
<dbReference type="AlphaFoldDB" id="A0A8S1UK41"/>
<accession>A0A8S1UK41</accession>
<protein>
    <submittedName>
        <fullName evidence="1">Uncharacterized protein</fullName>
    </submittedName>
</protein>
<keyword evidence="2" id="KW-1185">Reference proteome</keyword>
<gene>
    <name evidence="1" type="ORF">POCTA_138.1.T0460338</name>
</gene>
<comment type="caution">
    <text evidence="1">The sequence shown here is derived from an EMBL/GenBank/DDBJ whole genome shotgun (WGS) entry which is preliminary data.</text>
</comment>
<name>A0A8S1UK41_PAROT</name>
<dbReference type="EMBL" id="CAJJDP010000046">
    <property type="protein sequence ID" value="CAD8165541.1"/>
    <property type="molecule type" value="Genomic_DNA"/>
</dbReference>
<evidence type="ECO:0000313" key="2">
    <source>
        <dbReference type="Proteomes" id="UP000683925"/>
    </source>
</evidence>
<reference evidence="1" key="1">
    <citation type="submission" date="2021-01" db="EMBL/GenBank/DDBJ databases">
        <authorList>
            <consortium name="Genoscope - CEA"/>
            <person name="William W."/>
        </authorList>
    </citation>
    <scope>NUCLEOTIDE SEQUENCE</scope>
</reference>
<evidence type="ECO:0000313" key="1">
    <source>
        <dbReference type="EMBL" id="CAD8165541.1"/>
    </source>
</evidence>
<sequence>MNRQNVSKQNIEKMFDKQQTFKLAQNLYPIRTNMMTMSPTLDKELQNSFKISLTPYNFVNTKITAQTCYCLILTQFLNQSIEQIKK</sequence>
<dbReference type="Proteomes" id="UP000683925">
    <property type="component" value="Unassembled WGS sequence"/>
</dbReference>
<organism evidence="1 2">
    <name type="scientific">Paramecium octaurelia</name>
    <dbReference type="NCBI Taxonomy" id="43137"/>
    <lineage>
        <taxon>Eukaryota</taxon>
        <taxon>Sar</taxon>
        <taxon>Alveolata</taxon>
        <taxon>Ciliophora</taxon>
        <taxon>Intramacronucleata</taxon>
        <taxon>Oligohymenophorea</taxon>
        <taxon>Peniculida</taxon>
        <taxon>Parameciidae</taxon>
        <taxon>Paramecium</taxon>
    </lineage>
</organism>